<dbReference type="GO" id="GO:0003677">
    <property type="term" value="F:DNA binding"/>
    <property type="evidence" value="ECO:0007669"/>
    <property type="project" value="UniProtKB-KW"/>
</dbReference>
<reference evidence="6 7" key="1">
    <citation type="journal article" date="2006" name="Genome Res.">
        <title>Skewed genomic variability in strains of the toxigenic bacterial pathogen, Clostridium perfringens.</title>
        <authorList>
            <person name="Myers G.S."/>
            <person name="Rasko D.A."/>
            <person name="Cheung J.K."/>
            <person name="Ravel J."/>
            <person name="Seshadri R."/>
            <person name="Deboy R.T."/>
            <person name="Ren Q."/>
            <person name="Varga J."/>
            <person name="Awad M.M."/>
            <person name="Brinkac L.M."/>
            <person name="Daugherty S.C."/>
            <person name="Haft D.H."/>
            <person name="Dodson R.J."/>
            <person name="Madupu R."/>
            <person name="Nelson W.C."/>
            <person name="Rosovitz M.J."/>
            <person name="Sullivan S.A."/>
            <person name="Khouri H."/>
            <person name="Dimitrov G.I."/>
            <person name="Watkins K.L."/>
            <person name="Mulligan S."/>
            <person name="Benton J."/>
            <person name="Radune D."/>
            <person name="Fisher D.J."/>
            <person name="Atkins H.S."/>
            <person name="Hiscox T."/>
            <person name="Jost B.H."/>
            <person name="Billington S.J."/>
            <person name="Songer J.G."/>
            <person name="McClane B.A."/>
            <person name="Titball R.W."/>
            <person name="Rood J.I."/>
            <person name="Melville S.B."/>
            <person name="Paulsen I.T."/>
        </authorList>
    </citation>
    <scope>NUCLEOTIDE SEQUENCE [LARGE SCALE GENOMIC DNA]</scope>
    <source>
        <strain evidence="7">ATCC 13124 / DSM 756 / JCM 1290 / NCIMB 6125 / NCTC 8237 / S 107 / Type A</strain>
    </source>
</reference>
<dbReference type="REBASE" id="13354">
    <property type="entry name" value="S.CpeAI"/>
</dbReference>
<feature type="coiled-coil region" evidence="4">
    <location>
        <begin position="378"/>
        <end position="405"/>
    </location>
</feature>
<dbReference type="STRING" id="195103.CPF_2598"/>
<dbReference type="CDD" id="cd17263">
    <property type="entry name" value="RMtype1_S_AbaB8300I-TRD1-CR1_like"/>
    <property type="match status" value="1"/>
</dbReference>
<name>A0A0H2YTI3_CLOP1</name>
<dbReference type="EC" id="3.1.21.3" evidence="6"/>
<dbReference type="GO" id="GO:0009035">
    <property type="term" value="F:type I site-specific deoxyribonuclease activity"/>
    <property type="evidence" value="ECO:0007669"/>
    <property type="project" value="UniProtKB-EC"/>
</dbReference>
<dbReference type="PANTHER" id="PTHR30408">
    <property type="entry name" value="TYPE-1 RESTRICTION ENZYME ECOKI SPECIFICITY PROTEIN"/>
    <property type="match status" value="1"/>
</dbReference>
<dbReference type="InterPro" id="IPR000055">
    <property type="entry name" value="Restrct_endonuc_typeI_TRD"/>
</dbReference>
<dbReference type="AlphaFoldDB" id="A0A0H2YTI3"/>
<keyword evidence="6" id="KW-0378">Hydrolase</keyword>
<accession>A0A0H2YTI3</accession>
<gene>
    <name evidence="6" type="primary">hsdS</name>
    <name evidence="6" type="ordered locus">CPF_2598</name>
</gene>
<keyword evidence="7" id="KW-1185">Reference proteome</keyword>
<feature type="domain" description="Type I restriction modification DNA specificity" evidence="5">
    <location>
        <begin position="223"/>
        <end position="396"/>
    </location>
</feature>
<dbReference type="InterPro" id="IPR052021">
    <property type="entry name" value="Type-I_RS_S_subunit"/>
</dbReference>
<keyword evidence="2" id="KW-0680">Restriction system</keyword>
<dbReference type="HOGENOM" id="CLU_021095_10_0_9"/>
<dbReference type="SUPFAM" id="SSF116734">
    <property type="entry name" value="DNA methylase specificity domain"/>
    <property type="match status" value="2"/>
</dbReference>
<dbReference type="GO" id="GO:0009307">
    <property type="term" value="P:DNA restriction-modification system"/>
    <property type="evidence" value="ECO:0007669"/>
    <property type="project" value="UniProtKB-KW"/>
</dbReference>
<dbReference type="Proteomes" id="UP000001823">
    <property type="component" value="Chromosome"/>
</dbReference>
<feature type="domain" description="Type I restriction modification DNA specificity" evidence="5">
    <location>
        <begin position="18"/>
        <end position="191"/>
    </location>
</feature>
<sequence>MKKEVREGYKMTELGEIPNEWEVCRIDDLCKVNSKSLNSKTEPNLVVNYIDIESVSTGKINNIKQMIFSQAPSRARRVVKKNDVIMSTVRPYLKAFVKVKSSLNNLVCSTGFAVLEVNEGVNSEFVYQSILSNYFIEQIKNKMVGSNYPAVNSDDVKESKLILPSIQEQEKIAEILSTVDEQIENTEKLIQKNQELKKGLMQQLLTKGIGHTEFKKTELGYIPKEWKIMKLGEVCDFKQGFQIPRSEQINEEKDGYIRYLYITDFFSNNNKLFIKGSDKYYYIKSDDITIANTGNTCGKAFKGAEGILSNNMFKIFNNKEVLLNDFLWQYLNSNYYWKELNKYFNTAGQPHVGHKNMANLMIAIPESLNEQSEIALILSSIDKRIEKYENKKEKLKELKKGLMQQLLTGYIRLIWND</sequence>
<dbReference type="KEGG" id="cpf:CPF_2598"/>
<keyword evidence="4" id="KW-0175">Coiled coil</keyword>
<evidence type="ECO:0000313" key="7">
    <source>
        <dbReference type="Proteomes" id="UP000001823"/>
    </source>
</evidence>
<evidence type="ECO:0000256" key="1">
    <source>
        <dbReference type="ARBA" id="ARBA00010923"/>
    </source>
</evidence>
<dbReference type="InterPro" id="IPR044946">
    <property type="entry name" value="Restrct_endonuc_typeI_TRD_sf"/>
</dbReference>
<dbReference type="RefSeq" id="WP_011591111.1">
    <property type="nucleotide sequence ID" value="NC_008261.1"/>
</dbReference>
<keyword evidence="3" id="KW-0238">DNA-binding</keyword>
<dbReference type="PaxDb" id="195103-CPF_2598"/>
<dbReference type="Gene3D" id="3.90.220.20">
    <property type="entry name" value="DNA methylase specificity domains"/>
    <property type="match status" value="2"/>
</dbReference>
<evidence type="ECO:0000256" key="3">
    <source>
        <dbReference type="ARBA" id="ARBA00023125"/>
    </source>
</evidence>
<evidence type="ECO:0000256" key="4">
    <source>
        <dbReference type="SAM" id="Coils"/>
    </source>
</evidence>
<dbReference type="EMBL" id="CP000246">
    <property type="protein sequence ID" value="ABG84378.1"/>
    <property type="molecule type" value="Genomic_DNA"/>
</dbReference>
<organism evidence="6 7">
    <name type="scientific">Clostridium perfringens (strain ATCC 13124 / DSM 756 / JCM 1290 / NCIMB 6125 / NCTC 8237 / Type A)</name>
    <dbReference type="NCBI Taxonomy" id="195103"/>
    <lineage>
        <taxon>Bacteria</taxon>
        <taxon>Bacillati</taxon>
        <taxon>Bacillota</taxon>
        <taxon>Clostridia</taxon>
        <taxon>Eubacteriales</taxon>
        <taxon>Clostridiaceae</taxon>
        <taxon>Clostridium</taxon>
    </lineage>
</organism>
<evidence type="ECO:0000313" key="6">
    <source>
        <dbReference type="EMBL" id="ABG84378.1"/>
    </source>
</evidence>
<dbReference type="Gene3D" id="1.10.287.1120">
    <property type="entry name" value="Bipartite methylase S protein"/>
    <property type="match status" value="1"/>
</dbReference>
<dbReference type="Pfam" id="PF01420">
    <property type="entry name" value="Methylase_S"/>
    <property type="match status" value="2"/>
</dbReference>
<evidence type="ECO:0000256" key="2">
    <source>
        <dbReference type="ARBA" id="ARBA00022747"/>
    </source>
</evidence>
<protein>
    <submittedName>
        <fullName evidence="6">Type I restriction-modification enzyme, S subunit</fullName>
        <ecNumber evidence="6">3.1.21.3</ecNumber>
    </submittedName>
</protein>
<proteinExistence type="inferred from homology"/>
<comment type="similarity">
    <text evidence="1">Belongs to the type-I restriction system S methylase family.</text>
</comment>
<dbReference type="eggNOG" id="COG0732">
    <property type="taxonomic scope" value="Bacteria"/>
</dbReference>
<dbReference type="PANTHER" id="PTHR30408:SF12">
    <property type="entry name" value="TYPE I RESTRICTION ENZYME MJAVIII SPECIFICITY SUBUNIT"/>
    <property type="match status" value="1"/>
</dbReference>
<evidence type="ECO:0000259" key="5">
    <source>
        <dbReference type="Pfam" id="PF01420"/>
    </source>
</evidence>